<evidence type="ECO:0000256" key="4">
    <source>
        <dbReference type="ARBA" id="ARBA00022692"/>
    </source>
</evidence>
<evidence type="ECO:0000256" key="11">
    <source>
        <dbReference type="ARBA" id="ARBA00031071"/>
    </source>
</evidence>
<keyword evidence="7 13" id="KW-1133">Transmembrane helix</keyword>
<dbReference type="PANTHER" id="PTHR12924">
    <property type="entry name" value="TRANSLOCON-ASSOCIATED PROTEIN, ALPHA SUBUNIT"/>
    <property type="match status" value="1"/>
</dbReference>
<evidence type="ECO:0000256" key="8">
    <source>
        <dbReference type="ARBA" id="ARBA00023136"/>
    </source>
</evidence>
<organism evidence="15 16">
    <name type="scientific">Polypedilum vanderplanki</name>
    <name type="common">Sleeping chironomid midge</name>
    <dbReference type="NCBI Taxonomy" id="319348"/>
    <lineage>
        <taxon>Eukaryota</taxon>
        <taxon>Metazoa</taxon>
        <taxon>Ecdysozoa</taxon>
        <taxon>Arthropoda</taxon>
        <taxon>Hexapoda</taxon>
        <taxon>Insecta</taxon>
        <taxon>Pterygota</taxon>
        <taxon>Neoptera</taxon>
        <taxon>Endopterygota</taxon>
        <taxon>Diptera</taxon>
        <taxon>Nematocera</taxon>
        <taxon>Chironomoidea</taxon>
        <taxon>Chironomidae</taxon>
        <taxon>Chironominae</taxon>
        <taxon>Polypedilum</taxon>
        <taxon>Polypedilum</taxon>
    </lineage>
</organism>
<dbReference type="AlphaFoldDB" id="A0A9J6CNI6"/>
<dbReference type="PANTHER" id="PTHR12924:SF0">
    <property type="entry name" value="TRANSLOCON-ASSOCIATED PROTEIN SUBUNIT ALPHA"/>
    <property type="match status" value="1"/>
</dbReference>
<dbReference type="Proteomes" id="UP001107558">
    <property type="component" value="Chromosome 1"/>
</dbReference>
<comment type="caution">
    <text evidence="15">The sequence shown here is derived from an EMBL/GenBank/DDBJ whole genome shotgun (WGS) entry which is preliminary data.</text>
</comment>
<evidence type="ECO:0000256" key="2">
    <source>
        <dbReference type="ARBA" id="ARBA00006776"/>
    </source>
</evidence>
<evidence type="ECO:0000256" key="9">
    <source>
        <dbReference type="ARBA" id="ARBA00025620"/>
    </source>
</evidence>
<feature type="region of interest" description="Disordered" evidence="12">
    <location>
        <begin position="38"/>
        <end position="71"/>
    </location>
</feature>
<keyword evidence="8 13" id="KW-0472">Membrane</keyword>
<dbReference type="Pfam" id="PF03896">
    <property type="entry name" value="TRAP_alpha"/>
    <property type="match status" value="1"/>
</dbReference>
<evidence type="ECO:0000256" key="5">
    <source>
        <dbReference type="ARBA" id="ARBA00022729"/>
    </source>
</evidence>
<feature type="transmembrane region" description="Helical" evidence="13">
    <location>
        <begin position="205"/>
        <end position="226"/>
    </location>
</feature>
<evidence type="ECO:0000313" key="16">
    <source>
        <dbReference type="Proteomes" id="UP001107558"/>
    </source>
</evidence>
<dbReference type="GO" id="GO:0005789">
    <property type="term" value="C:endoplasmic reticulum membrane"/>
    <property type="evidence" value="ECO:0007669"/>
    <property type="project" value="UniProtKB-SubCell"/>
</dbReference>
<protein>
    <recommendedName>
        <fullName evidence="3">Translocon-associated protein subunit alpha</fullName>
    </recommendedName>
    <alternativeName>
        <fullName evidence="11">Signal sequence receptor subunit alpha</fullName>
    </alternativeName>
</protein>
<accession>A0A9J6CNI6</accession>
<gene>
    <name evidence="15" type="ORF">PVAND_012712</name>
</gene>
<comment type="function">
    <text evidence="9">TRAP proteins are part of a complex whose function is to bind calcium to the ER membrane and thereby regulate the retention of ER resident proteins. May be involved in the recycling of the translocation apparatus after completion of the translocation process or may function as a membrane-bound chaperone facilitating folding of translocated proteins.</text>
</comment>
<evidence type="ECO:0000256" key="12">
    <source>
        <dbReference type="SAM" id="MobiDB-lite"/>
    </source>
</evidence>
<proteinExistence type="inferred from homology"/>
<feature type="compositionally biased region" description="Basic residues" evidence="12">
    <location>
        <begin position="281"/>
        <end position="292"/>
    </location>
</feature>
<evidence type="ECO:0000256" key="3">
    <source>
        <dbReference type="ARBA" id="ARBA00020280"/>
    </source>
</evidence>
<evidence type="ECO:0000256" key="6">
    <source>
        <dbReference type="ARBA" id="ARBA00022824"/>
    </source>
</evidence>
<sequence length="292" mass="32496">MKHSLLLVLLILPAFLFIFDGSKVFVRANEDEIDEDLVDVENEGDADEASESALTGDDVEADETGESTKSPDADTQLLFVRPLYTPGSQLELPGGVPVEFLIGFLNKGKNDFIIESVEASFRYPMDFTYYIQNFSALAYNREVKSESEATVSYSFLPSEQFAGRPFGLNIAISYRDSTGAGFMEAVFNETVLITELDEGLDGETFFLYVFFAAIFVLLLVVGQQFLGSIGKKKRSQNIRKQVETGTSNNTDIDYEWLPAQTIRNLQNSPNGKGKISPKQSPRQRSKRAAKED</sequence>
<comment type="subunit">
    <text evidence="10">Heterotetramer of TRAP-alpha, TRAP-beta, TRAP-delta and TRAP-gamma. Interacts with palmitoylated calnexin (CALX), the interaction is required for efficient folding of glycosylated proteins.</text>
</comment>
<evidence type="ECO:0000313" key="15">
    <source>
        <dbReference type="EMBL" id="KAG5683431.1"/>
    </source>
</evidence>
<evidence type="ECO:0000256" key="13">
    <source>
        <dbReference type="SAM" id="Phobius"/>
    </source>
</evidence>
<comment type="similarity">
    <text evidence="2">Belongs to the TRAP-alpha family.</text>
</comment>
<comment type="subcellular location">
    <subcellularLocation>
        <location evidence="1">Endoplasmic reticulum membrane</location>
        <topology evidence="1">Single-pass type I membrane protein</topology>
    </subcellularLocation>
</comment>
<feature type="compositionally biased region" description="Acidic residues" evidence="12">
    <location>
        <begin position="38"/>
        <end position="50"/>
    </location>
</feature>
<dbReference type="InterPro" id="IPR005595">
    <property type="entry name" value="TRAP_alpha"/>
</dbReference>
<keyword evidence="6" id="KW-0256">Endoplasmic reticulum</keyword>
<evidence type="ECO:0000256" key="10">
    <source>
        <dbReference type="ARBA" id="ARBA00025854"/>
    </source>
</evidence>
<reference evidence="15" key="1">
    <citation type="submission" date="2021-03" db="EMBL/GenBank/DDBJ databases">
        <title>Chromosome level genome of the anhydrobiotic midge Polypedilum vanderplanki.</title>
        <authorList>
            <person name="Yoshida Y."/>
            <person name="Kikawada T."/>
            <person name="Gusev O."/>
        </authorList>
    </citation>
    <scope>NUCLEOTIDE SEQUENCE</scope>
    <source>
        <strain evidence="15">NIAS01</strain>
        <tissue evidence="15">Whole body or cell culture</tissue>
    </source>
</reference>
<feature type="signal peptide" evidence="14">
    <location>
        <begin position="1"/>
        <end position="21"/>
    </location>
</feature>
<evidence type="ECO:0000256" key="14">
    <source>
        <dbReference type="SAM" id="SignalP"/>
    </source>
</evidence>
<keyword evidence="16" id="KW-1185">Reference proteome</keyword>
<name>A0A9J6CNI6_POLVA</name>
<dbReference type="EMBL" id="JADBJN010000001">
    <property type="protein sequence ID" value="KAG5683431.1"/>
    <property type="molecule type" value="Genomic_DNA"/>
</dbReference>
<feature type="chain" id="PRO_5039919369" description="Translocon-associated protein subunit alpha" evidence="14">
    <location>
        <begin position="22"/>
        <end position="292"/>
    </location>
</feature>
<keyword evidence="4 13" id="KW-0812">Transmembrane</keyword>
<feature type="region of interest" description="Disordered" evidence="12">
    <location>
        <begin position="263"/>
        <end position="292"/>
    </location>
</feature>
<evidence type="ECO:0000256" key="1">
    <source>
        <dbReference type="ARBA" id="ARBA00004115"/>
    </source>
</evidence>
<keyword evidence="5 14" id="KW-0732">Signal</keyword>
<dbReference type="OrthoDB" id="1926781at2759"/>
<evidence type="ECO:0000256" key="7">
    <source>
        <dbReference type="ARBA" id="ARBA00022989"/>
    </source>
</evidence>